<feature type="transmembrane region" description="Helical" evidence="8">
    <location>
        <begin position="276"/>
        <end position="296"/>
    </location>
</feature>
<keyword evidence="4 10" id="KW-0808">Transferase</keyword>
<feature type="transmembrane region" description="Helical" evidence="8">
    <location>
        <begin position="316"/>
        <end position="334"/>
    </location>
</feature>
<sequence length="597" mass="65629">MPDTDFQSAAPPSPWRLPHRFWLDLLVVALVGGGFFLLALGGRPYANPDEGRYASIAAEMLASGDWLTPRVNGVQYLYKPPLFYWLEAAGAWAFGLSPFGLRLAPLLVATFGLCATYAAGRALFDRRTALWGTGLLGTALLYYVTSRFLSLDLTLGVFTAASLLAFIAGIDMRPGWPRRLVLWSLYLFAALAVMTKGLVAAVLIGLTVLLWLAATGRWRLLRTAELPAGIVIFLLVAAPWHVAMTIEHPAFFDFYFVREHFERFLTREHHRYEPPWFFLAVLAVGALPWTPLLPAAWRDIGAWWRQRREAVSRDGAGGGTLFLAIAVLVVLLFFSASSSKLIPYILPLFPPLALLAARPVARFAAGTTVPWIRPGLWVTAIAFLVGGLIAPLLALMGHAGAAPHFLRLQARQMAEGGFAVWIAAAALLAGGAAAVFLLRRGRPVNDPSGSGSSGRLALYALGLAWLPLLVSANFIAGGVDERSTKQVAELVLAQERPGDRVVVYHNYFEDLPVWLNRRLTVVGYHGELEHFLQNEDYSGWLIDQPRFEEIWAGPQRILLVLRKDYTSHLERSGLAPVYELGEGGNFLLYSNQPPPEG</sequence>
<comment type="subcellular location">
    <subcellularLocation>
        <location evidence="1">Cell membrane</location>
        <topology evidence="1">Multi-pass membrane protein</topology>
    </subcellularLocation>
</comment>
<evidence type="ECO:0000256" key="7">
    <source>
        <dbReference type="ARBA" id="ARBA00023136"/>
    </source>
</evidence>
<evidence type="ECO:0000313" key="11">
    <source>
        <dbReference type="Proteomes" id="UP001595528"/>
    </source>
</evidence>
<dbReference type="EC" id="2.4.-.-" evidence="10"/>
<evidence type="ECO:0000256" key="8">
    <source>
        <dbReference type="SAM" id="Phobius"/>
    </source>
</evidence>
<evidence type="ECO:0000256" key="4">
    <source>
        <dbReference type="ARBA" id="ARBA00022679"/>
    </source>
</evidence>
<proteinExistence type="predicted"/>
<feature type="transmembrane region" description="Helical" evidence="8">
    <location>
        <begin position="458"/>
        <end position="476"/>
    </location>
</feature>
<dbReference type="RefSeq" id="WP_379902062.1">
    <property type="nucleotide sequence ID" value="NZ_JBHRTR010000028.1"/>
</dbReference>
<protein>
    <submittedName>
        <fullName evidence="10">ArnT family glycosyltransferase</fullName>
        <ecNumber evidence="10">2.4.-.-</ecNumber>
    </submittedName>
</protein>
<dbReference type="InterPro" id="IPR003342">
    <property type="entry name" value="ArnT-like_N"/>
</dbReference>
<dbReference type="Pfam" id="PF02366">
    <property type="entry name" value="PMT"/>
    <property type="match status" value="1"/>
</dbReference>
<keyword evidence="7 8" id="KW-0472">Membrane</keyword>
<accession>A0ABV7L253</accession>
<evidence type="ECO:0000313" key="10">
    <source>
        <dbReference type="EMBL" id="MFC3228695.1"/>
    </source>
</evidence>
<organism evidence="10 11">
    <name type="scientific">Marinibaculum pumilum</name>
    <dbReference type="NCBI Taxonomy" id="1766165"/>
    <lineage>
        <taxon>Bacteria</taxon>
        <taxon>Pseudomonadati</taxon>
        <taxon>Pseudomonadota</taxon>
        <taxon>Alphaproteobacteria</taxon>
        <taxon>Rhodospirillales</taxon>
        <taxon>Rhodospirillaceae</taxon>
        <taxon>Marinibaculum</taxon>
    </lineage>
</organism>
<feature type="domain" description="ArnT-like N-terminal" evidence="9">
    <location>
        <begin position="50"/>
        <end position="252"/>
    </location>
</feature>
<dbReference type="GO" id="GO:0016757">
    <property type="term" value="F:glycosyltransferase activity"/>
    <property type="evidence" value="ECO:0007669"/>
    <property type="project" value="UniProtKB-KW"/>
</dbReference>
<feature type="transmembrane region" description="Helical" evidence="8">
    <location>
        <begin position="418"/>
        <end position="438"/>
    </location>
</feature>
<dbReference type="InterPro" id="IPR050297">
    <property type="entry name" value="LipidA_mod_glycosyltrf_83"/>
</dbReference>
<evidence type="ECO:0000256" key="2">
    <source>
        <dbReference type="ARBA" id="ARBA00022475"/>
    </source>
</evidence>
<dbReference type="PANTHER" id="PTHR33908">
    <property type="entry name" value="MANNOSYLTRANSFERASE YKCB-RELATED"/>
    <property type="match status" value="1"/>
</dbReference>
<comment type="caution">
    <text evidence="10">The sequence shown here is derived from an EMBL/GenBank/DDBJ whole genome shotgun (WGS) entry which is preliminary data.</text>
</comment>
<keyword evidence="6 8" id="KW-1133">Transmembrane helix</keyword>
<keyword evidence="3 10" id="KW-0328">Glycosyltransferase</keyword>
<keyword evidence="11" id="KW-1185">Reference proteome</keyword>
<evidence type="ECO:0000256" key="3">
    <source>
        <dbReference type="ARBA" id="ARBA00022676"/>
    </source>
</evidence>
<evidence type="ECO:0000256" key="5">
    <source>
        <dbReference type="ARBA" id="ARBA00022692"/>
    </source>
</evidence>
<dbReference type="EMBL" id="JBHRTR010000028">
    <property type="protein sequence ID" value="MFC3228695.1"/>
    <property type="molecule type" value="Genomic_DNA"/>
</dbReference>
<feature type="transmembrane region" description="Helical" evidence="8">
    <location>
        <begin position="182"/>
        <end position="214"/>
    </location>
</feature>
<dbReference type="PANTHER" id="PTHR33908:SF3">
    <property type="entry name" value="UNDECAPRENYL PHOSPHATE-ALPHA-4-AMINO-4-DEOXY-L-ARABINOSE ARABINOSYL TRANSFERASE"/>
    <property type="match status" value="1"/>
</dbReference>
<keyword evidence="5 8" id="KW-0812">Transmembrane</keyword>
<feature type="transmembrane region" description="Helical" evidence="8">
    <location>
        <begin position="226"/>
        <end position="256"/>
    </location>
</feature>
<dbReference type="Proteomes" id="UP001595528">
    <property type="component" value="Unassembled WGS sequence"/>
</dbReference>
<evidence type="ECO:0000256" key="1">
    <source>
        <dbReference type="ARBA" id="ARBA00004651"/>
    </source>
</evidence>
<feature type="transmembrane region" description="Helical" evidence="8">
    <location>
        <begin position="21"/>
        <end position="40"/>
    </location>
</feature>
<feature type="transmembrane region" description="Helical" evidence="8">
    <location>
        <begin position="376"/>
        <end position="397"/>
    </location>
</feature>
<keyword evidence="2" id="KW-1003">Cell membrane</keyword>
<evidence type="ECO:0000256" key="6">
    <source>
        <dbReference type="ARBA" id="ARBA00022989"/>
    </source>
</evidence>
<name>A0ABV7L253_9PROT</name>
<evidence type="ECO:0000259" key="9">
    <source>
        <dbReference type="Pfam" id="PF02366"/>
    </source>
</evidence>
<gene>
    <name evidence="10" type="ORF">ACFOGJ_15735</name>
</gene>
<reference evidence="11" key="1">
    <citation type="journal article" date="2019" name="Int. J. Syst. Evol. Microbiol.">
        <title>The Global Catalogue of Microorganisms (GCM) 10K type strain sequencing project: providing services to taxonomists for standard genome sequencing and annotation.</title>
        <authorList>
            <consortium name="The Broad Institute Genomics Platform"/>
            <consortium name="The Broad Institute Genome Sequencing Center for Infectious Disease"/>
            <person name="Wu L."/>
            <person name="Ma J."/>
        </authorList>
    </citation>
    <scope>NUCLEOTIDE SEQUENCE [LARGE SCALE GENOMIC DNA]</scope>
    <source>
        <strain evidence="11">KCTC 42964</strain>
    </source>
</reference>
<feature type="transmembrane region" description="Helical" evidence="8">
    <location>
        <begin position="151"/>
        <end position="170"/>
    </location>
</feature>